<dbReference type="PANTHER" id="PTHR34561:SF1">
    <property type="entry name" value="NADH DEHYDROGENASE [UBIQUINONE] 1 ALPHA SUBCOMPLEX ASSEMBLY FACTOR 8"/>
    <property type="match status" value="1"/>
</dbReference>
<dbReference type="InterPro" id="IPR034595">
    <property type="entry name" value="NDUFAF8"/>
</dbReference>
<name>A0AAD6U4B5_9AGAR</name>
<comment type="caution">
    <text evidence="1">The sequence shown here is derived from an EMBL/GenBank/DDBJ whole genome shotgun (WGS) entry which is preliminary data.</text>
</comment>
<dbReference type="Proteomes" id="UP001222325">
    <property type="component" value="Unassembled WGS sequence"/>
</dbReference>
<protein>
    <submittedName>
        <fullName evidence="1">Uncharacterized protein</fullName>
    </submittedName>
</protein>
<organism evidence="1 2">
    <name type="scientific">Mycena belliarum</name>
    <dbReference type="NCBI Taxonomy" id="1033014"/>
    <lineage>
        <taxon>Eukaryota</taxon>
        <taxon>Fungi</taxon>
        <taxon>Dikarya</taxon>
        <taxon>Basidiomycota</taxon>
        <taxon>Agaricomycotina</taxon>
        <taxon>Agaricomycetes</taxon>
        <taxon>Agaricomycetidae</taxon>
        <taxon>Agaricales</taxon>
        <taxon>Marasmiineae</taxon>
        <taxon>Mycenaceae</taxon>
        <taxon>Mycena</taxon>
    </lineage>
</organism>
<dbReference type="EMBL" id="JARJCN010000024">
    <property type="protein sequence ID" value="KAJ7089352.1"/>
    <property type="molecule type" value="Genomic_DNA"/>
</dbReference>
<accession>A0AAD6U4B5</accession>
<dbReference type="PANTHER" id="PTHR34561">
    <property type="entry name" value="NADH DEHYDROGENASE [UBIQUINONE] 1 ALPHA SUBCOMPLEX ASSEMBLY FACTOR 8"/>
    <property type="match status" value="1"/>
</dbReference>
<proteinExistence type="predicted"/>
<evidence type="ECO:0000313" key="1">
    <source>
        <dbReference type="EMBL" id="KAJ7089352.1"/>
    </source>
</evidence>
<reference evidence="1" key="1">
    <citation type="submission" date="2023-03" db="EMBL/GenBank/DDBJ databases">
        <title>Massive genome expansion in bonnet fungi (Mycena s.s.) driven by repeated elements and novel gene families across ecological guilds.</title>
        <authorList>
            <consortium name="Lawrence Berkeley National Laboratory"/>
            <person name="Harder C.B."/>
            <person name="Miyauchi S."/>
            <person name="Viragh M."/>
            <person name="Kuo A."/>
            <person name="Thoen E."/>
            <person name="Andreopoulos B."/>
            <person name="Lu D."/>
            <person name="Skrede I."/>
            <person name="Drula E."/>
            <person name="Henrissat B."/>
            <person name="Morin E."/>
            <person name="Kohler A."/>
            <person name="Barry K."/>
            <person name="LaButti K."/>
            <person name="Morin E."/>
            <person name="Salamov A."/>
            <person name="Lipzen A."/>
            <person name="Mereny Z."/>
            <person name="Hegedus B."/>
            <person name="Baldrian P."/>
            <person name="Stursova M."/>
            <person name="Weitz H."/>
            <person name="Taylor A."/>
            <person name="Grigoriev I.V."/>
            <person name="Nagy L.G."/>
            <person name="Martin F."/>
            <person name="Kauserud H."/>
        </authorList>
    </citation>
    <scope>NUCLEOTIDE SEQUENCE</scope>
    <source>
        <strain evidence="1">CBHHK173m</strain>
    </source>
</reference>
<dbReference type="GO" id="GO:0005739">
    <property type="term" value="C:mitochondrion"/>
    <property type="evidence" value="ECO:0007669"/>
    <property type="project" value="InterPro"/>
</dbReference>
<sequence>MSLSSTVNTTKRPLGRLALHSTATCSVHATAYGRCVLATYTDVTKDVCKEEFSKFALCLRQAVCSLFLR</sequence>
<keyword evidence="2" id="KW-1185">Reference proteome</keyword>
<gene>
    <name evidence="1" type="ORF">B0H15DRAFT_908212</name>
</gene>
<evidence type="ECO:0000313" key="2">
    <source>
        <dbReference type="Proteomes" id="UP001222325"/>
    </source>
</evidence>
<dbReference type="AlphaFoldDB" id="A0AAD6U4B5"/>
<dbReference type="GO" id="GO:0032981">
    <property type="term" value="P:mitochondrial respiratory chain complex I assembly"/>
    <property type="evidence" value="ECO:0007669"/>
    <property type="project" value="InterPro"/>
</dbReference>